<protein>
    <submittedName>
        <fullName evidence="1">Uncharacterized protein</fullName>
    </submittedName>
</protein>
<comment type="caution">
    <text evidence="1">The sequence shown here is derived from an EMBL/GenBank/DDBJ whole genome shotgun (WGS) entry which is preliminary data.</text>
</comment>
<evidence type="ECO:0000313" key="2">
    <source>
        <dbReference type="Proteomes" id="UP001159405"/>
    </source>
</evidence>
<reference evidence="1 2" key="1">
    <citation type="submission" date="2022-05" db="EMBL/GenBank/DDBJ databases">
        <authorList>
            <consortium name="Genoscope - CEA"/>
            <person name="William W."/>
        </authorList>
    </citation>
    <scope>NUCLEOTIDE SEQUENCE [LARGE SCALE GENOMIC DNA]</scope>
</reference>
<gene>
    <name evidence="1" type="ORF">PLOB_00040474</name>
</gene>
<keyword evidence="2" id="KW-1185">Reference proteome</keyword>
<organism evidence="1 2">
    <name type="scientific">Porites lobata</name>
    <dbReference type="NCBI Taxonomy" id="104759"/>
    <lineage>
        <taxon>Eukaryota</taxon>
        <taxon>Metazoa</taxon>
        <taxon>Cnidaria</taxon>
        <taxon>Anthozoa</taxon>
        <taxon>Hexacorallia</taxon>
        <taxon>Scleractinia</taxon>
        <taxon>Fungiina</taxon>
        <taxon>Poritidae</taxon>
        <taxon>Porites</taxon>
    </lineage>
</organism>
<dbReference type="EMBL" id="CALNXK010000062">
    <property type="protein sequence ID" value="CAH3139082.1"/>
    <property type="molecule type" value="Genomic_DNA"/>
</dbReference>
<dbReference type="Proteomes" id="UP001159405">
    <property type="component" value="Unassembled WGS sequence"/>
</dbReference>
<proteinExistence type="predicted"/>
<dbReference type="PANTHER" id="PTHR46670">
    <property type="entry name" value="ENDO/EXONUCLEASE/PHOSPHATASE DOMAIN-CONTAINING PROTEIN"/>
    <property type="match status" value="1"/>
</dbReference>
<accession>A0ABN8P9W4</accession>
<dbReference type="PANTHER" id="PTHR46670:SF3">
    <property type="entry name" value="ENDONUCLEASE_EXONUCLEASE_PHOSPHATASE DOMAIN-CONTAINING PROTEIN"/>
    <property type="match status" value="1"/>
</dbReference>
<sequence length="113" mass="12905">MLDLIITRANEYTVLNCKVEDPDLSDHFVVHCVLTLDKPTARRVEKTYPKLRSVDMDALWRDLTSLPVFTSPATNVTDLLAQYQNDLDGLLEIHAPLKRGLPRHGMIMKLYKA</sequence>
<name>A0ABN8P9W4_9CNID</name>
<evidence type="ECO:0000313" key="1">
    <source>
        <dbReference type="EMBL" id="CAH3139082.1"/>
    </source>
</evidence>